<dbReference type="InParanoid" id="F8Q2Z1"/>
<dbReference type="Proteomes" id="UP000008063">
    <property type="component" value="Unassembled WGS sequence"/>
</dbReference>
<dbReference type="EMBL" id="GL945482">
    <property type="protein sequence ID" value="EGN97552.1"/>
    <property type="molecule type" value="Genomic_DNA"/>
</dbReference>
<dbReference type="AlphaFoldDB" id="F8Q2Z1"/>
<accession>F8Q2Z1</accession>
<feature type="region of interest" description="Disordered" evidence="1">
    <location>
        <begin position="1"/>
        <end position="29"/>
    </location>
</feature>
<reference evidence="3" key="1">
    <citation type="journal article" date="2011" name="Science">
        <title>The plant cell wall-decomposing machinery underlies the functional diversity of forest fungi.</title>
        <authorList>
            <person name="Eastwood D.C."/>
            <person name="Floudas D."/>
            <person name="Binder M."/>
            <person name="Majcherczyk A."/>
            <person name="Schneider P."/>
            <person name="Aerts A."/>
            <person name="Asiegbu F.O."/>
            <person name="Baker S.E."/>
            <person name="Barry K."/>
            <person name="Bendiksby M."/>
            <person name="Blumentritt M."/>
            <person name="Coutinho P.M."/>
            <person name="Cullen D."/>
            <person name="de Vries R.P."/>
            <person name="Gathman A."/>
            <person name="Goodell B."/>
            <person name="Henrissat B."/>
            <person name="Ihrmark K."/>
            <person name="Kauserud H."/>
            <person name="Kohler A."/>
            <person name="LaButti K."/>
            <person name="Lapidus A."/>
            <person name="Lavin J.L."/>
            <person name="Lee Y.-H."/>
            <person name="Lindquist E."/>
            <person name="Lilly W."/>
            <person name="Lucas S."/>
            <person name="Morin E."/>
            <person name="Murat C."/>
            <person name="Oguiza J.A."/>
            <person name="Park J."/>
            <person name="Pisabarro A.G."/>
            <person name="Riley R."/>
            <person name="Rosling A."/>
            <person name="Salamov A."/>
            <person name="Schmidt O."/>
            <person name="Schmutz J."/>
            <person name="Skrede I."/>
            <person name="Stenlid J."/>
            <person name="Wiebenga A."/>
            <person name="Xie X."/>
            <person name="Kuees U."/>
            <person name="Hibbett D.S."/>
            <person name="Hoffmeister D."/>
            <person name="Hoegberg N."/>
            <person name="Martin F."/>
            <person name="Grigoriev I.V."/>
            <person name="Watkinson S.C."/>
        </authorList>
    </citation>
    <scope>NUCLEOTIDE SEQUENCE [LARGE SCALE GENOMIC DNA]</scope>
    <source>
        <strain evidence="3">strain S7.3</strain>
    </source>
</reference>
<evidence type="ECO:0000313" key="2">
    <source>
        <dbReference type="EMBL" id="EGN97552.1"/>
    </source>
</evidence>
<evidence type="ECO:0000313" key="3">
    <source>
        <dbReference type="Proteomes" id="UP000008063"/>
    </source>
</evidence>
<name>F8Q2Z1_SERL3</name>
<evidence type="ECO:0000256" key="1">
    <source>
        <dbReference type="SAM" id="MobiDB-lite"/>
    </source>
</evidence>
<keyword evidence="3" id="KW-1185">Reference proteome</keyword>
<proteinExistence type="predicted"/>
<feature type="compositionally biased region" description="Polar residues" evidence="1">
    <location>
        <begin position="17"/>
        <end position="29"/>
    </location>
</feature>
<protein>
    <submittedName>
        <fullName evidence="2">Uncharacterized protein</fullName>
    </submittedName>
</protein>
<sequence>MSQPYPIAQAKSEQPAAMSQRNNSHLSASAQAPNKLFPVAPPAFLLHISTNSANLQDLLDFVVAVQDEYEAEKMFVEMRARRSQIEAKLFQGQLPSAVKCLEQAHRGSNSVTRMVEDLGIEVNIPQSHIRSQFHGMCMTSQTLPAKIDIALTWLGLWPLSMNVKRKWGCVLHVEVEAAA</sequence>
<gene>
    <name evidence="2" type="ORF">SERLA73DRAFT_153906</name>
</gene>
<organism evidence="3">
    <name type="scientific">Serpula lacrymans var. lacrymans (strain S7.3)</name>
    <name type="common">Dry rot fungus</name>
    <dbReference type="NCBI Taxonomy" id="936435"/>
    <lineage>
        <taxon>Eukaryota</taxon>
        <taxon>Fungi</taxon>
        <taxon>Dikarya</taxon>
        <taxon>Basidiomycota</taxon>
        <taxon>Agaricomycotina</taxon>
        <taxon>Agaricomycetes</taxon>
        <taxon>Agaricomycetidae</taxon>
        <taxon>Boletales</taxon>
        <taxon>Coniophorineae</taxon>
        <taxon>Serpulaceae</taxon>
        <taxon>Serpula</taxon>
    </lineage>
</organism>
<dbReference type="HOGENOM" id="CLU_098042_0_0_1"/>